<gene>
    <name evidence="3" type="ORF">GCM10008023_40180</name>
</gene>
<sequence length="91" mass="10963">MFRKLVLSASLGLSALVAVVPNVAFAQSYGGWSGQYRSDEGYRDGRYDDRESSYTRQRWIAHRRWEQEQRRREWQREHWRGGDDRRDGWDP</sequence>
<keyword evidence="4" id="KW-1185">Reference proteome</keyword>
<proteinExistence type="predicted"/>
<reference evidence="4" key="1">
    <citation type="journal article" date="2019" name="Int. J. Syst. Evol. Microbiol.">
        <title>The Global Catalogue of Microorganisms (GCM) 10K type strain sequencing project: providing services to taxonomists for standard genome sequencing and annotation.</title>
        <authorList>
            <consortium name="The Broad Institute Genomics Platform"/>
            <consortium name="The Broad Institute Genome Sequencing Center for Infectious Disease"/>
            <person name="Wu L."/>
            <person name="Ma J."/>
        </authorList>
    </citation>
    <scope>NUCLEOTIDE SEQUENCE [LARGE SCALE GENOMIC DNA]</scope>
    <source>
        <strain evidence="4">CGMCC 1.8957</strain>
    </source>
</reference>
<evidence type="ECO:0000313" key="4">
    <source>
        <dbReference type="Proteomes" id="UP000652430"/>
    </source>
</evidence>
<feature type="compositionally biased region" description="Basic and acidic residues" evidence="1">
    <location>
        <begin position="37"/>
        <end position="51"/>
    </location>
</feature>
<protein>
    <submittedName>
        <fullName evidence="3">Uncharacterized protein</fullName>
    </submittedName>
</protein>
<evidence type="ECO:0000313" key="3">
    <source>
        <dbReference type="EMBL" id="GHH26091.1"/>
    </source>
</evidence>
<dbReference type="RefSeq" id="WP_189677778.1">
    <property type="nucleotide sequence ID" value="NZ_BNAQ01000012.1"/>
</dbReference>
<evidence type="ECO:0000256" key="2">
    <source>
        <dbReference type="SAM" id="SignalP"/>
    </source>
</evidence>
<dbReference type="EMBL" id="BNAQ01000012">
    <property type="protein sequence ID" value="GHH26091.1"/>
    <property type="molecule type" value="Genomic_DNA"/>
</dbReference>
<keyword evidence="2" id="KW-0732">Signal</keyword>
<accession>A0ABQ3LXF9</accession>
<dbReference type="Proteomes" id="UP000652430">
    <property type="component" value="Unassembled WGS sequence"/>
</dbReference>
<feature type="region of interest" description="Disordered" evidence="1">
    <location>
        <begin position="30"/>
        <end position="51"/>
    </location>
</feature>
<feature type="chain" id="PRO_5046536766" evidence="2">
    <location>
        <begin position="27"/>
        <end position="91"/>
    </location>
</feature>
<feature type="region of interest" description="Disordered" evidence="1">
    <location>
        <begin position="66"/>
        <end position="91"/>
    </location>
</feature>
<feature type="signal peptide" evidence="2">
    <location>
        <begin position="1"/>
        <end position="26"/>
    </location>
</feature>
<name>A0ABQ3LXF9_9SPHN</name>
<evidence type="ECO:0000256" key="1">
    <source>
        <dbReference type="SAM" id="MobiDB-lite"/>
    </source>
</evidence>
<comment type="caution">
    <text evidence="3">The sequence shown here is derived from an EMBL/GenBank/DDBJ whole genome shotgun (WGS) entry which is preliminary data.</text>
</comment>
<organism evidence="3 4">
    <name type="scientific">Sphingomonas glacialis</name>
    <dbReference type="NCBI Taxonomy" id="658225"/>
    <lineage>
        <taxon>Bacteria</taxon>
        <taxon>Pseudomonadati</taxon>
        <taxon>Pseudomonadota</taxon>
        <taxon>Alphaproteobacteria</taxon>
        <taxon>Sphingomonadales</taxon>
        <taxon>Sphingomonadaceae</taxon>
        <taxon>Sphingomonas</taxon>
    </lineage>
</organism>